<dbReference type="PANTHER" id="PTHR34502">
    <property type="entry name" value="DUF6594 DOMAIN-CONTAINING PROTEIN-RELATED"/>
    <property type="match status" value="1"/>
</dbReference>
<feature type="domain" description="DUF6594" evidence="2">
    <location>
        <begin position="35"/>
        <end position="120"/>
    </location>
</feature>
<feature type="transmembrane region" description="Helical" evidence="1">
    <location>
        <begin position="51"/>
        <end position="72"/>
    </location>
</feature>
<comment type="caution">
    <text evidence="3">The sequence shown here is derived from an EMBL/GenBank/DDBJ whole genome shotgun (WGS) entry which is preliminary data.</text>
</comment>
<accession>A0A9W9D4F2</accession>
<feature type="transmembrane region" description="Helical" evidence="1">
    <location>
        <begin position="108"/>
        <end position="128"/>
    </location>
</feature>
<dbReference type="AlphaFoldDB" id="A0A9W9D4F2"/>
<evidence type="ECO:0000313" key="3">
    <source>
        <dbReference type="EMBL" id="KAJ4399344.1"/>
    </source>
</evidence>
<keyword evidence="1" id="KW-0472">Membrane</keyword>
<dbReference type="InterPro" id="IPR046529">
    <property type="entry name" value="DUF6594"/>
</dbReference>
<dbReference type="Proteomes" id="UP001140510">
    <property type="component" value="Unassembled WGS sequence"/>
</dbReference>
<protein>
    <recommendedName>
        <fullName evidence="2">DUF6594 domain-containing protein</fullName>
    </recommendedName>
</protein>
<dbReference type="OrthoDB" id="5342093at2759"/>
<dbReference type="Pfam" id="PF20237">
    <property type="entry name" value="DUF6594"/>
    <property type="match status" value="1"/>
</dbReference>
<dbReference type="EMBL" id="JAPEVA010000109">
    <property type="protein sequence ID" value="KAJ4399344.1"/>
    <property type="molecule type" value="Genomic_DNA"/>
</dbReference>
<keyword evidence="1" id="KW-1133">Transmembrane helix</keyword>
<reference evidence="3" key="1">
    <citation type="submission" date="2022-10" db="EMBL/GenBank/DDBJ databases">
        <title>Tapping the CABI collections for fungal endophytes: first genome assemblies for Collariella, Neodidymelliopsis, Ascochyta clinopodiicola, Didymella pomorum, Didymosphaeria variabile, Neocosmospora piperis and Neocucurbitaria cava.</title>
        <authorList>
            <person name="Hill R."/>
        </authorList>
    </citation>
    <scope>NUCLEOTIDE SEQUENCE</scope>
    <source>
        <strain evidence="3">IMI 355091</strain>
    </source>
</reference>
<evidence type="ECO:0000256" key="1">
    <source>
        <dbReference type="SAM" id="Phobius"/>
    </source>
</evidence>
<keyword evidence="4" id="KW-1185">Reference proteome</keyword>
<keyword evidence="1" id="KW-0812">Transmembrane</keyword>
<proteinExistence type="predicted"/>
<gene>
    <name evidence="3" type="ORF">N0V91_009533</name>
</gene>
<feature type="transmembrane region" description="Helical" evidence="1">
    <location>
        <begin position="79"/>
        <end position="102"/>
    </location>
</feature>
<dbReference type="PANTHER" id="PTHR34502:SF5">
    <property type="entry name" value="DUF6594 DOMAIN-CONTAINING PROTEIN"/>
    <property type="match status" value="1"/>
</dbReference>
<name>A0A9W9D4F2_9PLEO</name>
<sequence length="143" mass="14911">MAAQAMDASTEKVPNPEVFGTEAQGGTCTFDEPQDVCDTVKSMSEATAVRFTSSLSTVVACLLPVVAIAVLTQVKGERNLLLCITAFAIIFAVGLIALTQGTSTRTEIFAATAAFSAVLVVFISQPAVDIQWPTGAETPVINL</sequence>
<evidence type="ECO:0000259" key="2">
    <source>
        <dbReference type="Pfam" id="PF20237"/>
    </source>
</evidence>
<evidence type="ECO:0000313" key="4">
    <source>
        <dbReference type="Proteomes" id="UP001140510"/>
    </source>
</evidence>
<organism evidence="3 4">
    <name type="scientific">Didymella pomorum</name>
    <dbReference type="NCBI Taxonomy" id="749634"/>
    <lineage>
        <taxon>Eukaryota</taxon>
        <taxon>Fungi</taxon>
        <taxon>Dikarya</taxon>
        <taxon>Ascomycota</taxon>
        <taxon>Pezizomycotina</taxon>
        <taxon>Dothideomycetes</taxon>
        <taxon>Pleosporomycetidae</taxon>
        <taxon>Pleosporales</taxon>
        <taxon>Pleosporineae</taxon>
        <taxon>Didymellaceae</taxon>
        <taxon>Didymella</taxon>
    </lineage>
</organism>